<feature type="coiled-coil region" evidence="6">
    <location>
        <begin position="125"/>
        <end position="152"/>
    </location>
</feature>
<dbReference type="Proteomes" id="UP001642487">
    <property type="component" value="Chromosome 10"/>
</dbReference>
<dbReference type="CDD" id="cd18914">
    <property type="entry name" value="bHLH_AtORG2_like"/>
    <property type="match status" value="1"/>
</dbReference>
<feature type="domain" description="BHLH" evidence="8">
    <location>
        <begin position="76"/>
        <end position="128"/>
    </location>
</feature>
<keyword evidence="4" id="KW-0804">Transcription</keyword>
<protein>
    <recommendedName>
        <fullName evidence="8">BHLH domain-containing protein</fullName>
    </recommendedName>
</protein>
<feature type="region of interest" description="Disordered" evidence="7">
    <location>
        <begin position="32"/>
        <end position="82"/>
    </location>
</feature>
<proteinExistence type="predicted"/>
<evidence type="ECO:0000256" key="2">
    <source>
        <dbReference type="ARBA" id="ARBA00023015"/>
    </source>
</evidence>
<keyword evidence="3" id="KW-0238">DNA-binding</keyword>
<evidence type="ECO:0000259" key="8">
    <source>
        <dbReference type="PROSITE" id="PS50888"/>
    </source>
</evidence>
<dbReference type="PANTHER" id="PTHR13935">
    <property type="entry name" value="ACHAETE-SCUTE TRANSCRIPTION FACTOR-RELATED"/>
    <property type="match status" value="1"/>
</dbReference>
<keyword evidence="10" id="KW-1185">Reference proteome</keyword>
<dbReference type="Pfam" id="PF00010">
    <property type="entry name" value="HLH"/>
    <property type="match status" value="1"/>
</dbReference>
<evidence type="ECO:0000256" key="6">
    <source>
        <dbReference type="SAM" id="Coils"/>
    </source>
</evidence>
<dbReference type="PROSITE" id="PS50888">
    <property type="entry name" value="BHLH"/>
    <property type="match status" value="1"/>
</dbReference>
<dbReference type="SMART" id="SM00353">
    <property type="entry name" value="HLH"/>
    <property type="match status" value="1"/>
</dbReference>
<dbReference type="InterPro" id="IPR011598">
    <property type="entry name" value="bHLH_dom"/>
</dbReference>
<evidence type="ECO:0000313" key="10">
    <source>
        <dbReference type="Proteomes" id="UP001642487"/>
    </source>
</evidence>
<dbReference type="PANTHER" id="PTHR13935:SF106">
    <property type="entry name" value="ACHAETE-SCUTE COMPLEX PROTEIN T5-RELATED"/>
    <property type="match status" value="1"/>
</dbReference>
<evidence type="ECO:0000256" key="1">
    <source>
        <dbReference type="ARBA" id="ARBA00004123"/>
    </source>
</evidence>
<evidence type="ECO:0000256" key="7">
    <source>
        <dbReference type="SAM" id="MobiDB-lite"/>
    </source>
</evidence>
<dbReference type="Gene3D" id="4.10.280.10">
    <property type="entry name" value="Helix-loop-helix DNA-binding domain"/>
    <property type="match status" value="1"/>
</dbReference>
<keyword evidence="5" id="KW-0539">Nucleus</keyword>
<keyword evidence="6" id="KW-0175">Coiled coil</keyword>
<evidence type="ECO:0000256" key="3">
    <source>
        <dbReference type="ARBA" id="ARBA00023125"/>
    </source>
</evidence>
<accession>A0ABP0XS83</accession>
<feature type="compositionally biased region" description="Basic and acidic residues" evidence="7">
    <location>
        <begin position="41"/>
        <end position="52"/>
    </location>
</feature>
<organism evidence="9 10">
    <name type="scientific">Citrullus colocynthis</name>
    <name type="common">colocynth</name>
    <dbReference type="NCBI Taxonomy" id="252529"/>
    <lineage>
        <taxon>Eukaryota</taxon>
        <taxon>Viridiplantae</taxon>
        <taxon>Streptophyta</taxon>
        <taxon>Embryophyta</taxon>
        <taxon>Tracheophyta</taxon>
        <taxon>Spermatophyta</taxon>
        <taxon>Magnoliopsida</taxon>
        <taxon>eudicotyledons</taxon>
        <taxon>Gunneridae</taxon>
        <taxon>Pentapetalae</taxon>
        <taxon>rosids</taxon>
        <taxon>fabids</taxon>
        <taxon>Cucurbitales</taxon>
        <taxon>Cucurbitaceae</taxon>
        <taxon>Benincaseae</taxon>
        <taxon>Citrullus</taxon>
    </lineage>
</organism>
<comment type="subcellular location">
    <subcellularLocation>
        <location evidence="1">Nucleus</location>
    </subcellularLocation>
</comment>
<evidence type="ECO:0000313" key="9">
    <source>
        <dbReference type="EMBL" id="CAK9311023.1"/>
    </source>
</evidence>
<keyword evidence="2" id="KW-0805">Transcription regulation</keyword>
<dbReference type="InterPro" id="IPR015660">
    <property type="entry name" value="MASH1/Ascl1a-like"/>
</dbReference>
<dbReference type="InterPro" id="IPR036638">
    <property type="entry name" value="HLH_DNA-bd_sf"/>
</dbReference>
<reference evidence="9 10" key="1">
    <citation type="submission" date="2024-03" db="EMBL/GenBank/DDBJ databases">
        <authorList>
            <person name="Gkanogiannis A."/>
            <person name="Becerra Lopez-Lavalle L."/>
        </authorList>
    </citation>
    <scope>NUCLEOTIDE SEQUENCE [LARGE SCALE GENOMIC DNA]</scope>
</reference>
<dbReference type="SUPFAM" id="SSF47459">
    <property type="entry name" value="HLH, helix-loop-helix DNA-binding domain"/>
    <property type="match status" value="1"/>
</dbReference>
<gene>
    <name evidence="9" type="ORF">CITCOLO1_LOCUS2669</name>
</gene>
<sequence>MELECIEFPFPFDQADELFPLPSLTPIDLSVSQPPLICSKNKNDKNASEKPKNNRRRKSPNTSDDIEDENPNEHKKKKIIHRDVERQRRQEMSTLYSTLRSLLPLEYLKGKRSICDHMHETVKYIQHMQSKIQKLRNKRDELKKDIEDGSNISTIETLNSSKRDCVVVKPRSGGFQILLDTATQRRLPLSNLLKFLLTERLEIIGCHSTKINDRFLHTIEFEVVDTRTIDVSELQHKLTNLEYFPLD</sequence>
<dbReference type="EMBL" id="OZ021744">
    <property type="protein sequence ID" value="CAK9311023.1"/>
    <property type="molecule type" value="Genomic_DNA"/>
</dbReference>
<evidence type="ECO:0000256" key="5">
    <source>
        <dbReference type="ARBA" id="ARBA00023242"/>
    </source>
</evidence>
<evidence type="ECO:0000256" key="4">
    <source>
        <dbReference type="ARBA" id="ARBA00023163"/>
    </source>
</evidence>
<name>A0ABP0XS83_9ROSI</name>